<comment type="caution">
    <text evidence="1">The sequence shown here is derived from an EMBL/GenBank/DDBJ whole genome shotgun (WGS) entry which is preliminary data.</text>
</comment>
<dbReference type="NCBIfam" id="TIGR03806">
    <property type="entry name" value="chp_HNE_0200"/>
    <property type="match status" value="1"/>
</dbReference>
<proteinExistence type="predicted"/>
<dbReference type="SUPFAM" id="SSF48695">
    <property type="entry name" value="Multiheme cytochromes"/>
    <property type="match status" value="1"/>
</dbReference>
<name>A0AAE3H0G2_9BACT</name>
<dbReference type="RefSeq" id="WP_255036269.1">
    <property type="nucleotide sequence ID" value="NZ_RJUF01000010.1"/>
</dbReference>
<dbReference type="InterPro" id="IPR022269">
    <property type="entry name" value="SO_2930-like_C"/>
</dbReference>
<gene>
    <name evidence="1" type="ORF">EGI31_05990</name>
</gene>
<evidence type="ECO:0000313" key="2">
    <source>
        <dbReference type="Proteomes" id="UP001204144"/>
    </source>
</evidence>
<dbReference type="Proteomes" id="UP001204144">
    <property type="component" value="Unassembled WGS sequence"/>
</dbReference>
<dbReference type="InterPro" id="IPR036280">
    <property type="entry name" value="Multihaem_cyt_sf"/>
</dbReference>
<organism evidence="1 2">
    <name type="scientific">Lacihabitans soyangensis</name>
    <dbReference type="NCBI Taxonomy" id="869394"/>
    <lineage>
        <taxon>Bacteria</taxon>
        <taxon>Pseudomonadati</taxon>
        <taxon>Bacteroidota</taxon>
        <taxon>Cytophagia</taxon>
        <taxon>Cytophagales</taxon>
        <taxon>Leadbetterellaceae</taxon>
        <taxon>Lacihabitans</taxon>
    </lineage>
</organism>
<dbReference type="AlphaFoldDB" id="A0AAE3H0G2"/>
<protein>
    <submittedName>
        <fullName evidence="1">Uncharacterized protein</fullName>
    </submittedName>
</protein>
<accession>A0AAE3H0G2</accession>
<sequence>MNSVKKLTIFALFIWIGVSCFKMKQSKIPSEIDFEKLPYKKLSEYGFFKGDLANLEANEGVLLYEPAASLFTDYAHKSRFVWMPKGSRANFDINDQDKPLDFPEHTIIVKNFYYPADFSKPKGNKRILETRLLVKKDNKWEAFPYKWADDQQDADYKSIGGVIPVSWKDEKGEMHSIKYAMPNKNQCKSCHNRNGTFSPIGPKTKQLNHEISYGSEKKNQLDKWVEVGYLSSLPDKSKINGLKSINDASANLDTKARSYLDVNCGHCHSTYGPAASSGLRLNFEETDPYHWGVKKSPVAAGIGAGTFKYDIYSGKSSESILTYRMNSTHPGIMMPEIGRVSVHKEGVKLISDWIDSLPAEK</sequence>
<evidence type="ECO:0000313" key="1">
    <source>
        <dbReference type="EMBL" id="MCP9762498.1"/>
    </source>
</evidence>
<reference evidence="1 2" key="1">
    <citation type="submission" date="2018-11" db="EMBL/GenBank/DDBJ databases">
        <title>Novel bacteria species description.</title>
        <authorList>
            <person name="Han J.-H."/>
        </authorList>
    </citation>
    <scope>NUCLEOTIDE SEQUENCE [LARGE SCALE GENOMIC DNA]</scope>
    <source>
        <strain evidence="1 2">KCTC23259</strain>
    </source>
</reference>
<keyword evidence="2" id="KW-1185">Reference proteome</keyword>
<dbReference type="PROSITE" id="PS51257">
    <property type="entry name" value="PROKAR_LIPOPROTEIN"/>
    <property type="match status" value="1"/>
</dbReference>
<dbReference type="EMBL" id="RJUF01000010">
    <property type="protein sequence ID" value="MCP9762498.1"/>
    <property type="molecule type" value="Genomic_DNA"/>
</dbReference>